<dbReference type="PROSITE" id="PS00018">
    <property type="entry name" value="EF_HAND_1"/>
    <property type="match status" value="3"/>
</dbReference>
<sequence>MAALQAVFGSPAAALRGGGAVAARAAAPAPGGLGLAAGRPCRRCGSGAKASGGRQQTLRPARAAAEKEIDFALVPWDASRETWDDESAQRMADLMRRFEAADTDGNGVIDRAELQSLLERVGGGSDEVPLHWLTDEDVDEVLSQYDANKDGVISFDEFARMSLDNVFLLGKLEEYREAFKAVDVGGNGSVSPTELYKLLERMEQPITYEKLVKIMEKYDVDQSGVIDFGEFLRLFRDELLDLKEVLDFVKQRSAPKAPPAAAAAAAPAAAPAAPAAKPGKLPKLVEGGVTLIFSEEEFDAVLAAHPDKLIVVMASVTWCRPCRSFQEIYEKAAKHYNDAIFLKFFGNSNESTKTLFKERLKCRTTPSFLFFKNGQIVERCTGAVASRMDDHLRRAYGPDGPTQPRLWVDSPAAEAAHARQQQGKQRRRNSQHPALEAVNDATKWAVSAAAFGTLLWRRDLLSAFCVLGSIVAAINCRVLKFLINQARPSARKADPGMPSAHANSLAFLATFVALAAAAAVDPTSPLGLALVVGVPTLGIFLAWLRVALGYHTVAQVAVGWVVGGGSAAAWHAWGRRTALPAVQQSPQLQAWLYGITAAAVAFFIFSNVRRWVREAQAQRLAASSAGYSSDWA</sequence>
<dbReference type="Pfam" id="PF00085">
    <property type="entry name" value="Thioredoxin"/>
    <property type="match status" value="1"/>
</dbReference>
<evidence type="ECO:0000259" key="6">
    <source>
        <dbReference type="PROSITE" id="PS50222"/>
    </source>
</evidence>
<dbReference type="Gene3D" id="1.10.238.10">
    <property type="entry name" value="EF-hand"/>
    <property type="match status" value="2"/>
</dbReference>
<dbReference type="CDD" id="cd02947">
    <property type="entry name" value="TRX_family"/>
    <property type="match status" value="1"/>
</dbReference>
<evidence type="ECO:0000256" key="5">
    <source>
        <dbReference type="SAM" id="Phobius"/>
    </source>
</evidence>
<feature type="domain" description="EF-hand" evidence="6">
    <location>
        <begin position="89"/>
        <end position="124"/>
    </location>
</feature>
<name>A0A2P6TB62_CHLSO</name>
<keyword evidence="5" id="KW-1133">Transmembrane helix</keyword>
<dbReference type="GO" id="GO:0005509">
    <property type="term" value="F:calcium ion binding"/>
    <property type="evidence" value="ECO:0007669"/>
    <property type="project" value="InterPro"/>
</dbReference>
<evidence type="ECO:0000256" key="2">
    <source>
        <dbReference type="ARBA" id="ARBA00022737"/>
    </source>
</evidence>
<dbReference type="Pfam" id="PF01569">
    <property type="entry name" value="PAP2"/>
    <property type="match status" value="1"/>
</dbReference>
<reference evidence="8 9" key="1">
    <citation type="journal article" date="2018" name="Plant J.">
        <title>Genome sequences of Chlorella sorokiniana UTEX 1602 and Micractinium conductrix SAG 241.80: implications to maltose excretion by a green alga.</title>
        <authorList>
            <person name="Arriola M.B."/>
            <person name="Velmurugan N."/>
            <person name="Zhang Y."/>
            <person name="Plunkett M.H."/>
            <person name="Hondzo H."/>
            <person name="Barney B.M."/>
        </authorList>
    </citation>
    <scope>NUCLEOTIDE SEQUENCE [LARGE SCALE GENOMIC DNA]</scope>
    <source>
        <strain evidence="9">UTEX 1602</strain>
    </source>
</reference>
<keyword evidence="5" id="KW-0812">Transmembrane</keyword>
<feature type="domain" description="EF-hand" evidence="6">
    <location>
        <begin position="133"/>
        <end position="168"/>
    </location>
</feature>
<dbReference type="InterPro" id="IPR000326">
    <property type="entry name" value="PAP2/HPO"/>
</dbReference>
<dbReference type="InterPro" id="IPR013766">
    <property type="entry name" value="Thioredoxin_domain"/>
</dbReference>
<evidence type="ECO:0000256" key="1">
    <source>
        <dbReference type="ARBA" id="ARBA00022723"/>
    </source>
</evidence>
<feature type="transmembrane region" description="Helical" evidence="5">
    <location>
        <begin position="500"/>
        <end position="520"/>
    </location>
</feature>
<comment type="caution">
    <text evidence="8">The sequence shown here is derived from an EMBL/GenBank/DDBJ whole genome shotgun (WGS) entry which is preliminary data.</text>
</comment>
<dbReference type="InterPro" id="IPR039647">
    <property type="entry name" value="EF_hand_pair_protein_CML-like"/>
</dbReference>
<dbReference type="InterPro" id="IPR002048">
    <property type="entry name" value="EF_hand_dom"/>
</dbReference>
<dbReference type="Gene3D" id="1.20.144.10">
    <property type="entry name" value="Phosphatidic acid phosphatase type 2/haloperoxidase"/>
    <property type="match status" value="1"/>
</dbReference>
<dbReference type="PANTHER" id="PTHR10891">
    <property type="entry name" value="EF-HAND CALCIUM-BINDING DOMAIN CONTAINING PROTEIN"/>
    <property type="match status" value="1"/>
</dbReference>
<keyword evidence="5" id="KW-0472">Membrane</keyword>
<keyword evidence="1" id="KW-0479">Metal-binding</keyword>
<evidence type="ECO:0000256" key="3">
    <source>
        <dbReference type="ARBA" id="ARBA00022837"/>
    </source>
</evidence>
<dbReference type="InterPro" id="IPR011992">
    <property type="entry name" value="EF-hand-dom_pair"/>
</dbReference>
<keyword evidence="2" id="KW-0677">Repeat</keyword>
<dbReference type="PROSITE" id="PS51352">
    <property type="entry name" value="THIOREDOXIN_2"/>
    <property type="match status" value="1"/>
</dbReference>
<dbReference type="SUPFAM" id="SSF48317">
    <property type="entry name" value="Acid phosphatase/Vanadium-dependent haloperoxidase"/>
    <property type="match status" value="1"/>
</dbReference>
<evidence type="ECO:0000313" key="9">
    <source>
        <dbReference type="Proteomes" id="UP000239899"/>
    </source>
</evidence>
<feature type="transmembrane region" description="Helical" evidence="5">
    <location>
        <begin position="590"/>
        <end position="608"/>
    </location>
</feature>
<dbReference type="SMART" id="SM00014">
    <property type="entry name" value="acidPPc"/>
    <property type="match status" value="1"/>
</dbReference>
<evidence type="ECO:0000313" key="8">
    <source>
        <dbReference type="EMBL" id="PRW05782.1"/>
    </source>
</evidence>
<feature type="transmembrane region" description="Helical" evidence="5">
    <location>
        <begin position="553"/>
        <end position="570"/>
    </location>
</feature>
<keyword evidence="9" id="KW-1185">Reference proteome</keyword>
<dbReference type="Gene3D" id="3.40.30.10">
    <property type="entry name" value="Glutaredoxin"/>
    <property type="match status" value="1"/>
</dbReference>
<dbReference type="Pfam" id="PF13499">
    <property type="entry name" value="EF-hand_7"/>
    <property type="match status" value="2"/>
</dbReference>
<keyword evidence="3" id="KW-0106">Calcium</keyword>
<feature type="transmembrane region" description="Helical" evidence="5">
    <location>
        <begin position="526"/>
        <end position="546"/>
    </location>
</feature>
<dbReference type="AlphaFoldDB" id="A0A2P6TB62"/>
<dbReference type="SMART" id="SM00054">
    <property type="entry name" value="EFh"/>
    <property type="match status" value="4"/>
</dbReference>
<dbReference type="PROSITE" id="PS50222">
    <property type="entry name" value="EF_HAND_2"/>
    <property type="match status" value="4"/>
</dbReference>
<feature type="domain" description="EF-hand" evidence="6">
    <location>
        <begin position="170"/>
        <end position="205"/>
    </location>
</feature>
<feature type="transmembrane region" description="Helical" evidence="5">
    <location>
        <begin position="460"/>
        <end position="479"/>
    </location>
</feature>
<feature type="region of interest" description="Disordered" evidence="4">
    <location>
        <begin position="411"/>
        <end position="433"/>
    </location>
</feature>
<dbReference type="GO" id="GO:0043226">
    <property type="term" value="C:organelle"/>
    <property type="evidence" value="ECO:0007669"/>
    <property type="project" value="UniProtKB-ARBA"/>
</dbReference>
<accession>A0A2P6TB62</accession>
<dbReference type="InterPro" id="IPR018247">
    <property type="entry name" value="EF_Hand_1_Ca_BS"/>
</dbReference>
<dbReference type="STRING" id="3076.A0A2P6TB62"/>
<gene>
    <name evidence="8" type="ORF">C2E21_9556</name>
</gene>
<dbReference type="SUPFAM" id="SSF52833">
    <property type="entry name" value="Thioredoxin-like"/>
    <property type="match status" value="1"/>
</dbReference>
<dbReference type="Proteomes" id="UP000239899">
    <property type="component" value="Unassembled WGS sequence"/>
</dbReference>
<evidence type="ECO:0000256" key="4">
    <source>
        <dbReference type="SAM" id="MobiDB-lite"/>
    </source>
</evidence>
<dbReference type="InterPro" id="IPR036938">
    <property type="entry name" value="PAP2/HPO_sf"/>
</dbReference>
<protein>
    <submittedName>
        <fullName evidence="8">EF-Hand domain-containing thioredoxin</fullName>
    </submittedName>
</protein>
<organism evidence="8 9">
    <name type="scientific">Chlorella sorokiniana</name>
    <name type="common">Freshwater green alga</name>
    <dbReference type="NCBI Taxonomy" id="3076"/>
    <lineage>
        <taxon>Eukaryota</taxon>
        <taxon>Viridiplantae</taxon>
        <taxon>Chlorophyta</taxon>
        <taxon>core chlorophytes</taxon>
        <taxon>Trebouxiophyceae</taxon>
        <taxon>Chlorellales</taxon>
        <taxon>Chlorellaceae</taxon>
        <taxon>Chlorella clade</taxon>
        <taxon>Chlorella</taxon>
    </lineage>
</organism>
<dbReference type="InterPro" id="IPR036249">
    <property type="entry name" value="Thioredoxin-like_sf"/>
</dbReference>
<dbReference type="EMBL" id="LHPG02000029">
    <property type="protein sequence ID" value="PRW05782.1"/>
    <property type="molecule type" value="Genomic_DNA"/>
</dbReference>
<evidence type="ECO:0000259" key="7">
    <source>
        <dbReference type="PROSITE" id="PS51352"/>
    </source>
</evidence>
<dbReference type="SUPFAM" id="SSF47473">
    <property type="entry name" value="EF-hand"/>
    <property type="match status" value="1"/>
</dbReference>
<feature type="domain" description="EF-hand" evidence="6">
    <location>
        <begin position="206"/>
        <end position="241"/>
    </location>
</feature>
<dbReference type="FunFam" id="1.10.238.10:FF:000178">
    <property type="entry name" value="Calmodulin-2 A"/>
    <property type="match status" value="1"/>
</dbReference>
<feature type="domain" description="Thioredoxin" evidence="7">
    <location>
        <begin position="262"/>
        <end position="401"/>
    </location>
</feature>
<dbReference type="OrthoDB" id="26525at2759"/>
<proteinExistence type="predicted"/>